<dbReference type="OrthoDB" id="9811343at2"/>
<gene>
    <name evidence="8" type="ORF">DT99_13090</name>
</gene>
<evidence type="ECO:0000256" key="7">
    <source>
        <dbReference type="SAM" id="Phobius"/>
    </source>
</evidence>
<dbReference type="AlphaFoldDB" id="A0A071MEX6"/>
<keyword evidence="3" id="KW-1003">Cell membrane</keyword>
<protein>
    <submittedName>
        <fullName evidence="8">Signal peptide protein</fullName>
    </submittedName>
</protein>
<comment type="caution">
    <text evidence="8">The sequence shown here is derived from an EMBL/GenBank/DDBJ whole genome shotgun (WGS) entry which is preliminary data.</text>
</comment>
<evidence type="ECO:0000256" key="2">
    <source>
        <dbReference type="ARBA" id="ARBA00011006"/>
    </source>
</evidence>
<feature type="transmembrane region" description="Helical" evidence="7">
    <location>
        <begin position="30"/>
        <end position="48"/>
    </location>
</feature>
<accession>A0A071MEX6</accession>
<proteinExistence type="inferred from homology"/>
<dbReference type="Pfam" id="PF04226">
    <property type="entry name" value="Transgly_assoc"/>
    <property type="match status" value="1"/>
</dbReference>
<name>A0A071MEX6_9BURK</name>
<dbReference type="InterPro" id="IPR007341">
    <property type="entry name" value="Transgly_assoc"/>
</dbReference>
<evidence type="ECO:0000256" key="3">
    <source>
        <dbReference type="ARBA" id="ARBA00022475"/>
    </source>
</evidence>
<evidence type="ECO:0000256" key="6">
    <source>
        <dbReference type="ARBA" id="ARBA00023136"/>
    </source>
</evidence>
<evidence type="ECO:0000313" key="8">
    <source>
        <dbReference type="EMBL" id="KEA59165.1"/>
    </source>
</evidence>
<evidence type="ECO:0000256" key="4">
    <source>
        <dbReference type="ARBA" id="ARBA00022692"/>
    </source>
</evidence>
<dbReference type="PANTHER" id="PTHR33884:SF7">
    <property type="entry name" value="BSL8023 PROTEIN"/>
    <property type="match status" value="1"/>
</dbReference>
<reference evidence="8" key="1">
    <citation type="submission" date="2014-04" db="EMBL/GenBank/DDBJ databases">
        <title>In planta biocontrol of soil-borne Fusarium wilt of banana through a plant endophytic bacterium, Burkholderia cenocepacia 869T2.</title>
        <authorList>
            <person name="Ho Y.-N."/>
            <person name="Chiang H.-M."/>
            <person name="Chao C.-P."/>
            <person name="Su C.-C."/>
            <person name="Hsu H.-F."/>
            <person name="Guo C.-T."/>
            <person name="Hsieh J.-L."/>
            <person name="Huang C.-C."/>
        </authorList>
    </citation>
    <scope>NUCLEOTIDE SEQUENCE [LARGE SCALE GENOMIC DNA]</scope>
    <source>
        <strain evidence="8">869T2</strain>
    </source>
</reference>
<dbReference type="EMBL" id="JJOA01000011">
    <property type="protein sequence ID" value="KEA59165.1"/>
    <property type="molecule type" value="Genomic_DNA"/>
</dbReference>
<evidence type="ECO:0000256" key="5">
    <source>
        <dbReference type="ARBA" id="ARBA00022989"/>
    </source>
</evidence>
<keyword evidence="5 7" id="KW-1133">Transmembrane helix</keyword>
<sequence>MLQFIETLVVGLIVGLLARALKPGDDKMGILMTVVLGVVGSLIAGYVGRAAGWYAPGQGAGWIASIIGAIVLLVVVGAIRKRTG</sequence>
<dbReference type="GO" id="GO:0005886">
    <property type="term" value="C:plasma membrane"/>
    <property type="evidence" value="ECO:0007669"/>
    <property type="project" value="UniProtKB-SubCell"/>
</dbReference>
<keyword evidence="4 7" id="KW-0812">Transmembrane</keyword>
<feature type="transmembrane region" description="Helical" evidence="7">
    <location>
        <begin position="60"/>
        <end position="79"/>
    </location>
</feature>
<comment type="similarity">
    <text evidence="2">Belongs to the UPF0410 family.</text>
</comment>
<comment type="subcellular location">
    <subcellularLocation>
        <location evidence="1">Cell membrane</location>
        <topology evidence="1">Multi-pass membrane protein</topology>
    </subcellularLocation>
</comment>
<evidence type="ECO:0000256" key="1">
    <source>
        <dbReference type="ARBA" id="ARBA00004651"/>
    </source>
</evidence>
<dbReference type="PANTHER" id="PTHR33884">
    <property type="entry name" value="UPF0410 PROTEIN YMGE"/>
    <property type="match status" value="1"/>
</dbReference>
<keyword evidence="6 7" id="KW-0472">Membrane</keyword>
<organism evidence="8">
    <name type="scientific">Burkholderia cenocepacia</name>
    <dbReference type="NCBI Taxonomy" id="95486"/>
    <lineage>
        <taxon>Bacteria</taxon>
        <taxon>Pseudomonadati</taxon>
        <taxon>Pseudomonadota</taxon>
        <taxon>Betaproteobacteria</taxon>
        <taxon>Burkholderiales</taxon>
        <taxon>Burkholderiaceae</taxon>
        <taxon>Burkholderia</taxon>
        <taxon>Burkholderia cepacia complex</taxon>
    </lineage>
</organism>